<feature type="domain" description="HAT C-terminal dimerisation" evidence="1">
    <location>
        <begin position="721"/>
        <end position="788"/>
    </location>
</feature>
<dbReference type="InterPro" id="IPR012337">
    <property type="entry name" value="RNaseH-like_sf"/>
</dbReference>
<dbReference type="Proteomes" id="UP000663842">
    <property type="component" value="Unassembled WGS sequence"/>
</dbReference>
<dbReference type="PANTHER" id="PTHR45749">
    <property type="match status" value="1"/>
</dbReference>
<sequence>MISLTTTTNTIDDNQYPSDVDQIGVKLRLIEKLFDSCQDLIKQSTSIDIAIENFTKNSNDFADTFMKAGDDLKCLCTKIISILESNRNQITITDGEEGELVNRDPGYYESDHHFTEEQLRYLVLAGPYQVRHHNFPKDKSLKAAKNTCMLTTSWLFGEGPGTEKKELAWISSGVKTWNKMKSRGADRKGKLENHFSSITHRSSVQHYSNFKTKNVNIDLMLDSNRRKANQEQQSILQLNKKVIVTLLDVARYLIKQGLAFRREPEAEGNFTQLINLLRRSNRVLDDWFLQTKLQKYQVSYLSKRSQDEYIQLLGAAIEYQVVDEINRSSFISVMVDSTPDLSHREMYSIVIRYTNNYQVKERLLSLQELASKIGEDICRLLLDTLNRKGISTDKIIGQCYDNAPNMSGIHKGVQACINKHLNREIMHIPCEAHTSNLVVEHSCKCSTEFVNLFMLLEEVYNLFSSSVKRYYVLRGALEKSTFGLTVKSLSDTRWNANYESLHCVVESYNEIIDCLELIESIESKYFDKETKAQAKNIKNKLISYEFVVLLKFMVNVTRTTNSLTIHLQATELDILSSLEVITNANKLIQKMRNDDEALKNILLVAEAVVEPFNIDVDQEFNRLYRVRQRSRRIDENPSTAVQLTREAFYLKLFRQILDHLYTAYNDYLQVLNGKLLCFHNLTPNRIQQLTVDDCKIMYKIVPGLSSEELLFTEFELLRDSIEQCENMNNVVPLLQKFGHLYPRVARVYNFLFTLPITTATNERCFSKLKFIKNKLRTTLKNEKLEFLIMCCTENDLLDYLDLETLANEWNHKTDLWTLHFVNLIFELSHLLILRITITIRMEAPDHETLQAVETFFLNRDETVV</sequence>
<dbReference type="InterPro" id="IPR008906">
    <property type="entry name" value="HATC_C_dom"/>
</dbReference>
<name>A0A819U001_9BILA</name>
<dbReference type="SUPFAM" id="SSF53098">
    <property type="entry name" value="Ribonuclease H-like"/>
    <property type="match status" value="1"/>
</dbReference>
<evidence type="ECO:0000313" key="3">
    <source>
        <dbReference type="EMBL" id="CAF4095299.1"/>
    </source>
</evidence>
<evidence type="ECO:0000259" key="1">
    <source>
        <dbReference type="Pfam" id="PF05699"/>
    </source>
</evidence>
<dbReference type="Pfam" id="PF05699">
    <property type="entry name" value="Dimer_Tnp_hAT"/>
    <property type="match status" value="1"/>
</dbReference>
<evidence type="ECO:0000259" key="2">
    <source>
        <dbReference type="Pfam" id="PF14291"/>
    </source>
</evidence>
<accession>A0A819U001</accession>
<feature type="domain" description="DUF4371" evidence="2">
    <location>
        <begin position="206"/>
        <end position="411"/>
    </location>
</feature>
<dbReference type="Pfam" id="PF14291">
    <property type="entry name" value="DUF4371"/>
    <property type="match status" value="1"/>
</dbReference>
<gene>
    <name evidence="3" type="ORF">UXM345_LOCUS21917</name>
</gene>
<organism evidence="3 4">
    <name type="scientific">Rotaria magnacalcarata</name>
    <dbReference type="NCBI Taxonomy" id="392030"/>
    <lineage>
        <taxon>Eukaryota</taxon>
        <taxon>Metazoa</taxon>
        <taxon>Spiralia</taxon>
        <taxon>Gnathifera</taxon>
        <taxon>Rotifera</taxon>
        <taxon>Eurotatoria</taxon>
        <taxon>Bdelloidea</taxon>
        <taxon>Philodinida</taxon>
        <taxon>Philodinidae</taxon>
        <taxon>Rotaria</taxon>
    </lineage>
</organism>
<comment type="caution">
    <text evidence="3">The sequence shown here is derived from an EMBL/GenBank/DDBJ whole genome shotgun (WGS) entry which is preliminary data.</text>
</comment>
<dbReference type="InterPro" id="IPR025398">
    <property type="entry name" value="DUF4371"/>
</dbReference>
<dbReference type="EMBL" id="CAJOBF010003519">
    <property type="protein sequence ID" value="CAF4095299.1"/>
    <property type="molecule type" value="Genomic_DNA"/>
</dbReference>
<dbReference type="GO" id="GO:0046983">
    <property type="term" value="F:protein dimerization activity"/>
    <property type="evidence" value="ECO:0007669"/>
    <property type="project" value="InterPro"/>
</dbReference>
<dbReference type="AlphaFoldDB" id="A0A819U001"/>
<reference evidence="3" key="1">
    <citation type="submission" date="2021-02" db="EMBL/GenBank/DDBJ databases">
        <authorList>
            <person name="Nowell W R."/>
        </authorList>
    </citation>
    <scope>NUCLEOTIDE SEQUENCE</scope>
</reference>
<protein>
    <recommendedName>
        <fullName evidence="5">Zinc finger MYM-type protein 1-like</fullName>
    </recommendedName>
</protein>
<evidence type="ECO:0008006" key="5">
    <source>
        <dbReference type="Google" id="ProtNLM"/>
    </source>
</evidence>
<dbReference type="PANTHER" id="PTHR45749:SF28">
    <property type="entry name" value="ZINC FINGER MYM-TYPE PROTEIN 1-LIKE-RELATED"/>
    <property type="match status" value="1"/>
</dbReference>
<proteinExistence type="predicted"/>
<evidence type="ECO:0000313" key="4">
    <source>
        <dbReference type="Proteomes" id="UP000663842"/>
    </source>
</evidence>